<comment type="caution">
    <text evidence="2">The sequence shown here is derived from an EMBL/GenBank/DDBJ whole genome shotgun (WGS) entry which is preliminary data.</text>
</comment>
<dbReference type="EMBL" id="JBHSGL010000005">
    <property type="protein sequence ID" value="MFC4712189.1"/>
    <property type="molecule type" value="Genomic_DNA"/>
</dbReference>
<dbReference type="Gene3D" id="3.40.50.410">
    <property type="entry name" value="von Willebrand factor, type A domain"/>
    <property type="match status" value="1"/>
</dbReference>
<evidence type="ECO:0000313" key="3">
    <source>
        <dbReference type="Proteomes" id="UP001595932"/>
    </source>
</evidence>
<evidence type="ECO:0000256" key="1">
    <source>
        <dbReference type="SAM" id="MobiDB-lite"/>
    </source>
</evidence>
<dbReference type="InterPro" id="IPR036465">
    <property type="entry name" value="vWFA_dom_sf"/>
</dbReference>
<gene>
    <name evidence="2" type="ORF">ACFO5U_04955</name>
</gene>
<organism evidence="2 3">
    <name type="scientific">Planococcus dechangensis</name>
    <dbReference type="NCBI Taxonomy" id="1176255"/>
    <lineage>
        <taxon>Bacteria</taxon>
        <taxon>Bacillati</taxon>
        <taxon>Bacillota</taxon>
        <taxon>Bacilli</taxon>
        <taxon>Bacillales</taxon>
        <taxon>Caryophanaceae</taxon>
        <taxon>Planococcus</taxon>
    </lineage>
</organism>
<reference evidence="3" key="1">
    <citation type="journal article" date="2019" name="Int. J. Syst. Evol. Microbiol.">
        <title>The Global Catalogue of Microorganisms (GCM) 10K type strain sequencing project: providing services to taxonomists for standard genome sequencing and annotation.</title>
        <authorList>
            <consortium name="The Broad Institute Genomics Platform"/>
            <consortium name="The Broad Institute Genome Sequencing Center for Infectious Disease"/>
            <person name="Wu L."/>
            <person name="Ma J."/>
        </authorList>
    </citation>
    <scope>NUCLEOTIDE SEQUENCE [LARGE SCALE GENOMIC DNA]</scope>
    <source>
        <strain evidence="3">CGMCC 1.12151</strain>
    </source>
</reference>
<evidence type="ECO:0000313" key="2">
    <source>
        <dbReference type="EMBL" id="MFC4712189.1"/>
    </source>
</evidence>
<dbReference type="RefSeq" id="WP_377277211.1">
    <property type="nucleotide sequence ID" value="NZ_JBHSGL010000005.1"/>
</dbReference>
<dbReference type="Proteomes" id="UP001595932">
    <property type="component" value="Unassembled WGS sequence"/>
</dbReference>
<dbReference type="InterPro" id="IPR051928">
    <property type="entry name" value="NorD/CobT"/>
</dbReference>
<feature type="compositionally biased region" description="Basic and acidic residues" evidence="1">
    <location>
        <begin position="281"/>
        <end position="292"/>
    </location>
</feature>
<accession>A0ABV9MA22</accession>
<keyword evidence="3" id="KW-1185">Reference proteome</keyword>
<dbReference type="CDD" id="cd01454">
    <property type="entry name" value="vWA_norD_type"/>
    <property type="match status" value="1"/>
</dbReference>
<name>A0ABV9MA22_9BACL</name>
<proteinExistence type="predicted"/>
<protein>
    <submittedName>
        <fullName evidence="2">VWA domain-containing protein</fullName>
    </submittedName>
</protein>
<sequence length="618" mass="71180">MTSINRFIQFNNETVDTRLLNRMEQLARALSYAPYLRVTTRKLWEFRPSEGAVSMSVFWRHRSKEAEQLGYLSDIYLMSAGFWRHFHLPAWRDFQSLHTSLPELANQLLLLAEEFRLSEQVVAERPGTQMAFQLRERIVSGFHGDQLKQNSQKGFWADAFINAAYLKLRGKDVSVTEDLDGLFLMWTELYSAQSTADSAHTVAKILPRLEYLLETDSLHTYYTFGEAADKMPPPRYHEGIEADQSEPEDEIDTIEEWFQSWHRETQLDDAAALEYELERGDSKLADGGREDEGAGEVEQTGTGNSKGEHREGNDAEERRKEDRRPKKAYGRFGSANDGVVYYESRIEPLALDRQQLLQWRTEQAPYVRALLKEMQKRMRQREESVRTNLHAGRLSKKLLPLVTDERPKPFYRKTAPSKQLDAVFTLLIDGSASMVDKLDETKQAVLLFHDVLRALGVPHEIALFYEDAYEAGDNMQPNYFEWLHKFSDGTADHAEQILSLDAHEDNRDGFAIRWMADRIRLRPEKHRFMLVFSDGEPSAYNYADNGVVDTAQAVAETEKMGIEVMHLFLSGEATSEEQAAFYRMLYGNKSVSADSLEQFVDQTMRLLKRTLHLVIQAS</sequence>
<dbReference type="PANTHER" id="PTHR41248">
    <property type="entry name" value="NORD PROTEIN"/>
    <property type="match status" value="1"/>
</dbReference>
<dbReference type="PANTHER" id="PTHR41248:SF1">
    <property type="entry name" value="NORD PROTEIN"/>
    <property type="match status" value="1"/>
</dbReference>
<dbReference type="SUPFAM" id="SSF53300">
    <property type="entry name" value="vWA-like"/>
    <property type="match status" value="1"/>
</dbReference>
<feature type="compositionally biased region" description="Basic and acidic residues" evidence="1">
    <location>
        <begin position="306"/>
        <end position="324"/>
    </location>
</feature>
<feature type="region of interest" description="Disordered" evidence="1">
    <location>
        <begin position="281"/>
        <end position="331"/>
    </location>
</feature>